<evidence type="ECO:0000313" key="2">
    <source>
        <dbReference type="Proteomes" id="UP001060215"/>
    </source>
</evidence>
<dbReference type="Proteomes" id="UP001060215">
    <property type="component" value="Chromosome 15"/>
</dbReference>
<evidence type="ECO:0000313" key="1">
    <source>
        <dbReference type="EMBL" id="KAI7986914.1"/>
    </source>
</evidence>
<reference evidence="1 2" key="1">
    <citation type="journal article" date="2022" name="Plant J.">
        <title>Chromosome-level genome of Camellia lanceoleosa provides a valuable resource for understanding genome evolution and self-incompatibility.</title>
        <authorList>
            <person name="Gong W."/>
            <person name="Xiao S."/>
            <person name="Wang L."/>
            <person name="Liao Z."/>
            <person name="Chang Y."/>
            <person name="Mo W."/>
            <person name="Hu G."/>
            <person name="Li W."/>
            <person name="Zhao G."/>
            <person name="Zhu H."/>
            <person name="Hu X."/>
            <person name="Ji K."/>
            <person name="Xiang X."/>
            <person name="Song Q."/>
            <person name="Yuan D."/>
            <person name="Jin S."/>
            <person name="Zhang L."/>
        </authorList>
    </citation>
    <scope>NUCLEOTIDE SEQUENCE [LARGE SCALE GENOMIC DNA]</scope>
    <source>
        <strain evidence="1">SQ_2022a</strain>
    </source>
</reference>
<name>A0ACC0FEZ4_9ERIC</name>
<proteinExistence type="predicted"/>
<dbReference type="EMBL" id="CM045772">
    <property type="protein sequence ID" value="KAI7986914.1"/>
    <property type="molecule type" value="Genomic_DNA"/>
</dbReference>
<accession>A0ACC0FEZ4</accession>
<sequence length="364" mass="42098">MSQLQSIFDSFDDDPFDNSFDDLFDDDPFDNPFDDLFDDDPWDNSFDNPFDDLFDDDPFDNSSIQVVDDLSISDLKTLVNPFDDDDDNSSIQVVDDFYFSALSNENEDQMFPISDSKYAEELQFQETLMSSVIASKSSVPPLMMIEEKAKAEEVGESSHCFCEFCVEKKEADEMFRIDTCSHSFCSDCISKYVTMKIQDHITVVSCPTWDCSGVLQLDDCRPRMSSDVIERWDEVLCESMIPASEKFYCPFKDCSFMLVNDNGEEVIRECECPKCHRLFCAQCYVPWHSGIECEEFQRLNEDERGREDLMVRELAKSSSWMRCPHCKFYVDKTEGCLHMTCRCGFQFCYACGETWSQTHSGCRP</sequence>
<keyword evidence="2" id="KW-1185">Reference proteome</keyword>
<organism evidence="1 2">
    <name type="scientific">Camellia lanceoleosa</name>
    <dbReference type="NCBI Taxonomy" id="1840588"/>
    <lineage>
        <taxon>Eukaryota</taxon>
        <taxon>Viridiplantae</taxon>
        <taxon>Streptophyta</taxon>
        <taxon>Embryophyta</taxon>
        <taxon>Tracheophyta</taxon>
        <taxon>Spermatophyta</taxon>
        <taxon>Magnoliopsida</taxon>
        <taxon>eudicotyledons</taxon>
        <taxon>Gunneridae</taxon>
        <taxon>Pentapetalae</taxon>
        <taxon>asterids</taxon>
        <taxon>Ericales</taxon>
        <taxon>Theaceae</taxon>
        <taxon>Camellia</taxon>
    </lineage>
</organism>
<comment type="caution">
    <text evidence="1">The sequence shown here is derived from an EMBL/GenBank/DDBJ whole genome shotgun (WGS) entry which is preliminary data.</text>
</comment>
<protein>
    <submittedName>
        <fullName evidence="1">Uncharacterized protein</fullName>
    </submittedName>
</protein>
<gene>
    <name evidence="1" type="ORF">LOK49_LG14G01407</name>
</gene>